<keyword evidence="2" id="KW-1185">Reference proteome</keyword>
<dbReference type="AlphaFoldDB" id="G5GM47"/>
<dbReference type="eggNOG" id="ENOG5033UIM">
    <property type="taxonomic scope" value="Bacteria"/>
</dbReference>
<reference evidence="1 2" key="1">
    <citation type="submission" date="2011-08" db="EMBL/GenBank/DDBJ databases">
        <title>The Genome Sequence of Selenomonas infelix ATCC 43532.</title>
        <authorList>
            <consortium name="The Broad Institute Genome Sequencing Platform"/>
            <person name="Earl A."/>
            <person name="Ward D."/>
            <person name="Feldgarden M."/>
            <person name="Gevers D."/>
            <person name="Izard J."/>
            <person name="Blanton J.M."/>
            <person name="Baranova O.V."/>
            <person name="Dewhirst F.E."/>
            <person name="Young S.K."/>
            <person name="Zeng Q."/>
            <person name="Gargeya S."/>
            <person name="Fitzgerald M."/>
            <person name="Haas B."/>
            <person name="Abouelleil A."/>
            <person name="Alvarado L."/>
            <person name="Arachchi H.M."/>
            <person name="Berlin A."/>
            <person name="Brown A."/>
            <person name="Chapman S.B."/>
            <person name="Chen Z."/>
            <person name="Dunbar C."/>
            <person name="Freedman E."/>
            <person name="Gearin G."/>
            <person name="Gellesch M."/>
            <person name="Goldberg J."/>
            <person name="Griggs A."/>
            <person name="Gujja S."/>
            <person name="Heiman D."/>
            <person name="Howarth C."/>
            <person name="Larson L."/>
            <person name="Lui A."/>
            <person name="MacDonald P.J.P."/>
            <person name="Montmayeur A."/>
            <person name="Murphy C."/>
            <person name="Neiman D."/>
            <person name="Pearson M."/>
            <person name="Priest M."/>
            <person name="Roberts A."/>
            <person name="Saif S."/>
            <person name="Shea T."/>
            <person name="Shenoy N."/>
            <person name="Sisk P."/>
            <person name="Stolte C."/>
            <person name="Sykes S."/>
            <person name="Wortman J."/>
            <person name="Nusbaum C."/>
            <person name="Birren B."/>
        </authorList>
    </citation>
    <scope>NUCLEOTIDE SEQUENCE [LARGE SCALE GENOMIC DNA]</scope>
    <source>
        <strain evidence="1 2">ATCC 43532</strain>
    </source>
</reference>
<evidence type="ECO:0000313" key="2">
    <source>
        <dbReference type="Proteomes" id="UP000004129"/>
    </source>
</evidence>
<dbReference type="RefSeq" id="WP_006691779.1">
    <property type="nucleotide sequence ID" value="NZ_JH376797.1"/>
</dbReference>
<dbReference type="HOGENOM" id="CLU_2048717_0_0_9"/>
<proteinExistence type="predicted"/>
<gene>
    <name evidence="1" type="ORF">HMPREF9334_00328</name>
</gene>
<dbReference type="PATRIC" id="fig|679201.3.peg.334"/>
<name>G5GM47_9FIRM</name>
<dbReference type="Proteomes" id="UP000004129">
    <property type="component" value="Unassembled WGS sequence"/>
</dbReference>
<organism evidence="1 2">
    <name type="scientific">Selenomonas infelix ATCC 43532</name>
    <dbReference type="NCBI Taxonomy" id="679201"/>
    <lineage>
        <taxon>Bacteria</taxon>
        <taxon>Bacillati</taxon>
        <taxon>Bacillota</taxon>
        <taxon>Negativicutes</taxon>
        <taxon>Selenomonadales</taxon>
        <taxon>Selenomonadaceae</taxon>
        <taxon>Selenomonas</taxon>
    </lineage>
</organism>
<dbReference type="STRING" id="679201.HMPREF9334_00328"/>
<protein>
    <submittedName>
        <fullName evidence="1">Uncharacterized protein</fullName>
    </submittedName>
</protein>
<accession>G5GM47</accession>
<dbReference type="OrthoDB" id="1625634at2"/>
<dbReference type="EMBL" id="ACZM01000003">
    <property type="protein sequence ID" value="EHG22292.1"/>
    <property type="molecule type" value="Genomic_DNA"/>
</dbReference>
<evidence type="ECO:0000313" key="1">
    <source>
        <dbReference type="EMBL" id="EHG22292.1"/>
    </source>
</evidence>
<sequence length="117" mass="12471">MKKTVVVAAAGKTWELCFTIRSLAAFERKIGKSIISIVAGGVVHMIEQMNIDATVAGLRCALSISEDEAYDLIDEICSGGGNLDYINGCIINAILATGLFGQDKEDTETEDEDAGKQ</sequence>
<comment type="caution">
    <text evidence="1">The sequence shown here is derived from an EMBL/GenBank/DDBJ whole genome shotgun (WGS) entry which is preliminary data.</text>
</comment>